<feature type="compositionally biased region" description="Basic residues" evidence="2">
    <location>
        <begin position="504"/>
        <end position="515"/>
    </location>
</feature>
<feature type="compositionally biased region" description="Basic and acidic residues" evidence="2">
    <location>
        <begin position="479"/>
        <end position="493"/>
    </location>
</feature>
<dbReference type="KEGG" id="els:105014399"/>
<dbReference type="Ensembl" id="ENSELUT00000015206.3">
    <property type="protein sequence ID" value="ENSELUP00000002731.2"/>
    <property type="gene ID" value="ENSELUG00000004056.3"/>
</dbReference>
<organism evidence="3 4">
    <name type="scientific">Esox lucius</name>
    <name type="common">Northern pike</name>
    <dbReference type="NCBI Taxonomy" id="8010"/>
    <lineage>
        <taxon>Eukaryota</taxon>
        <taxon>Metazoa</taxon>
        <taxon>Chordata</taxon>
        <taxon>Craniata</taxon>
        <taxon>Vertebrata</taxon>
        <taxon>Euteleostomi</taxon>
        <taxon>Actinopterygii</taxon>
        <taxon>Neopterygii</taxon>
        <taxon>Teleostei</taxon>
        <taxon>Protacanthopterygii</taxon>
        <taxon>Esociformes</taxon>
        <taxon>Esocidae</taxon>
        <taxon>Esox</taxon>
    </lineage>
</organism>
<dbReference type="GeneID" id="105014399"/>
<protein>
    <submittedName>
        <fullName evidence="3">Uncharacterized protein</fullName>
    </submittedName>
</protein>
<dbReference type="OrthoDB" id="10255247at2759"/>
<proteinExistence type="predicted"/>
<feature type="coiled-coil region" evidence="1">
    <location>
        <begin position="293"/>
        <end position="373"/>
    </location>
</feature>
<dbReference type="AlphaFoldDB" id="A0A3P8XDP6"/>
<name>A0A3P8XDP6_ESOLU</name>
<evidence type="ECO:0000256" key="1">
    <source>
        <dbReference type="SAM" id="Coils"/>
    </source>
</evidence>
<feature type="compositionally biased region" description="Basic and acidic residues" evidence="2">
    <location>
        <begin position="238"/>
        <end position="252"/>
    </location>
</feature>
<dbReference type="Proteomes" id="UP000265140">
    <property type="component" value="Chromosome 13"/>
</dbReference>
<sequence>MMLTPQELRLRIQQLERRTQAEYSAAKDILENYQKTPTDGKTICRSPPKLGPSSKSIEECEKHRQFTLINQLNGLQCAVRAKESQLVELEQAFKALELDSTPDGDEQRCNQCVRQLENSLEKMTMKITEAERIQTTYLRVCEHLHWEVLQMPMTLDQLQNSVVGGQAELGTVAHISHTAVAALDSTKSQLVQIERQLTTERREMEEALNETRRMKEKVVEGRLEREREGQQRASKSQKLKDQGRRGNAKEGGTDVTVPVKVQQTVPVPTTPQSIGKLVKDIDSLKEALCCTDLQELETRLLSQKAKREKLHHRMAQCEDHVRQSEDTLAALKLQYAQLKFSAGPSSDRFEQLKEEIRTELEQEGERCRLWEAKLSKAQSVLSGVEKGVDNLFVRMNCVPVKDSPPDLGRLDAIEKLREVSVRLPTLLTTVSEETVENTADHEKVWAFLEQSIMMAPWSYKRSSSPVHDSASEGTFQFHSQEEDCSLSREEIKRRSIQQIEANQPKKKAGKGTKKS</sequence>
<dbReference type="RefSeq" id="XP_034152355.1">
    <property type="nucleotide sequence ID" value="XM_034296464.1"/>
</dbReference>
<reference evidence="3" key="2">
    <citation type="submission" date="2020-02" db="EMBL/GenBank/DDBJ databases">
        <title>Esox lucius (northern pike) genome, fEsoLuc1, primary haplotype.</title>
        <authorList>
            <person name="Myers G."/>
            <person name="Karagic N."/>
            <person name="Meyer A."/>
            <person name="Pippel M."/>
            <person name="Reichard M."/>
            <person name="Winkler S."/>
            <person name="Tracey A."/>
            <person name="Sims Y."/>
            <person name="Howe K."/>
            <person name="Rhie A."/>
            <person name="Formenti G."/>
            <person name="Durbin R."/>
            <person name="Fedrigo O."/>
            <person name="Jarvis E.D."/>
        </authorList>
    </citation>
    <scope>NUCLEOTIDE SEQUENCE [LARGE SCALE GENOMIC DNA]</scope>
</reference>
<keyword evidence="4" id="KW-1185">Reference proteome</keyword>
<evidence type="ECO:0000313" key="4">
    <source>
        <dbReference type="Proteomes" id="UP000265140"/>
    </source>
</evidence>
<dbReference type="InterPro" id="IPR043247">
    <property type="entry name" value="CCDC183"/>
</dbReference>
<feature type="coiled-coil region" evidence="1">
    <location>
        <begin position="72"/>
        <end position="133"/>
    </location>
</feature>
<dbReference type="Bgee" id="ENSELUG00000004056">
    <property type="expression patterns" value="Expressed in testis and 3 other cell types or tissues"/>
</dbReference>
<dbReference type="PANTHER" id="PTHR47115">
    <property type="entry name" value="COILED-COIL DOMAIN-CONTAINING PROTEIN 183"/>
    <property type="match status" value="1"/>
</dbReference>
<feature type="compositionally biased region" description="Basic and acidic residues" evidence="2">
    <location>
        <begin position="205"/>
        <end position="230"/>
    </location>
</feature>
<dbReference type="RefSeq" id="XP_034152354.1">
    <property type="nucleotide sequence ID" value="XM_034296463.1"/>
</dbReference>
<reference evidence="3" key="3">
    <citation type="submission" date="2025-08" db="UniProtKB">
        <authorList>
            <consortium name="Ensembl"/>
        </authorList>
    </citation>
    <scope>IDENTIFICATION</scope>
</reference>
<feature type="region of interest" description="Disordered" evidence="2">
    <location>
        <begin position="205"/>
        <end position="253"/>
    </location>
</feature>
<accession>A0A3P8XDP6</accession>
<dbReference type="OMA" id="QHIDECS"/>
<reference evidence="4" key="1">
    <citation type="journal article" date="2014" name="PLoS ONE">
        <title>The genome and linkage map of the northern pike (Esox lucius): conserved synteny revealed between the salmonid sister group and the Neoteleostei.</title>
        <authorList>
            <person name="Rondeau E.B."/>
            <person name="Minkley D.R."/>
            <person name="Leong J.S."/>
            <person name="Messmer A.M."/>
            <person name="Jantzen J.R."/>
            <person name="von Schalburg K.R."/>
            <person name="Lemon C."/>
            <person name="Bird N.H."/>
            <person name="Koop B.F."/>
        </authorList>
    </citation>
    <scope>NUCLEOTIDE SEQUENCE</scope>
</reference>
<dbReference type="PANTHER" id="PTHR47115:SF1">
    <property type="entry name" value="COILED-COIL DOMAIN-CONTAINING PROTEIN 183"/>
    <property type="match status" value="1"/>
</dbReference>
<evidence type="ECO:0000256" key="2">
    <source>
        <dbReference type="SAM" id="MobiDB-lite"/>
    </source>
</evidence>
<evidence type="ECO:0000313" key="3">
    <source>
        <dbReference type="Ensembl" id="ENSELUP00000002731.2"/>
    </source>
</evidence>
<reference evidence="3" key="4">
    <citation type="submission" date="2025-09" db="UniProtKB">
        <authorList>
            <consortium name="Ensembl"/>
        </authorList>
    </citation>
    <scope>IDENTIFICATION</scope>
</reference>
<dbReference type="GeneTree" id="ENSGT01010000224027"/>
<keyword evidence="1" id="KW-0175">Coiled coil</keyword>
<dbReference type="RefSeq" id="XP_028980254.2">
    <property type="nucleotide sequence ID" value="XM_029124421.2"/>
</dbReference>
<dbReference type="InParanoid" id="A0A3P8XDP6"/>
<feature type="compositionally biased region" description="Polar residues" evidence="2">
    <location>
        <begin position="460"/>
        <end position="478"/>
    </location>
</feature>
<feature type="region of interest" description="Disordered" evidence="2">
    <location>
        <begin position="460"/>
        <end position="515"/>
    </location>
</feature>
<dbReference type="STRING" id="8010.ENSELUP00000002731"/>
<dbReference type="RefSeq" id="XP_010874997.2">
    <property type="nucleotide sequence ID" value="XM_010876695.4"/>
</dbReference>